<evidence type="ECO:0000313" key="3">
    <source>
        <dbReference type="Proteomes" id="UP001589890"/>
    </source>
</evidence>
<sequence>MTTTSSLTVERGVLEVLTGQPLPEAAKRLGMPADELAEAVERYRTAGRAALDARAGDTWYQVHLEFANWNAIEQEPAARLRAGLERAQEIGLIANWWFIRKAPCWRLRCQPGNEASFEALERHLKRLVDDMKASGHIATSWTSIYEPEVAAFGGPRGMQIAHDLFHADSHAILDYLTSQNRSSSALPVGRRELSVVLCSAMMRGAGQDWFEQGDIWNRVADLRPVPPNTPLERLPDLAAKLRHLMTIDTKPGSALLNDSSDLGFASPWIDSFTKAGAAIAATTLSRGTREIVAQHIIFHWNRMGLSASTQSILTRAAREVVFPSRPPLTRREHSQSHEGLR</sequence>
<reference evidence="2 3" key="1">
    <citation type="submission" date="2024-09" db="EMBL/GenBank/DDBJ databases">
        <authorList>
            <person name="Sun Q."/>
            <person name="Mori K."/>
        </authorList>
    </citation>
    <scope>NUCLEOTIDE SEQUENCE [LARGE SCALE GENOMIC DNA]</scope>
    <source>
        <strain evidence="2 3">CGMCC 1.15906</strain>
    </source>
</reference>
<comment type="caution">
    <text evidence="2">The sequence shown here is derived from an EMBL/GenBank/DDBJ whole genome shotgun (WGS) entry which is preliminary data.</text>
</comment>
<protein>
    <submittedName>
        <fullName evidence="2">Thiopeptide-type bacteriocin biosynthesis protein</fullName>
    </submittedName>
</protein>
<dbReference type="InterPro" id="IPR023809">
    <property type="entry name" value="Thiopep_bacteriocin_synth_dom"/>
</dbReference>
<dbReference type="Pfam" id="PF14028">
    <property type="entry name" value="Lant_dehydr_C"/>
    <property type="match status" value="1"/>
</dbReference>
<evidence type="ECO:0000259" key="1">
    <source>
        <dbReference type="Pfam" id="PF14028"/>
    </source>
</evidence>
<organism evidence="2 3">
    <name type="scientific">Kribbella deserti</name>
    <dbReference type="NCBI Taxonomy" id="1926257"/>
    <lineage>
        <taxon>Bacteria</taxon>
        <taxon>Bacillati</taxon>
        <taxon>Actinomycetota</taxon>
        <taxon>Actinomycetes</taxon>
        <taxon>Propionibacteriales</taxon>
        <taxon>Kribbellaceae</taxon>
        <taxon>Kribbella</taxon>
    </lineage>
</organism>
<dbReference type="EMBL" id="JBHLTC010000037">
    <property type="protein sequence ID" value="MFC0628246.1"/>
    <property type="molecule type" value="Genomic_DNA"/>
</dbReference>
<name>A0ABV6QUC6_9ACTN</name>
<dbReference type="NCBIfam" id="TIGR03891">
    <property type="entry name" value="thiopep_ocin"/>
    <property type="match status" value="1"/>
</dbReference>
<feature type="domain" description="Thiopeptide-type bacteriocin biosynthesis" evidence="1">
    <location>
        <begin position="59"/>
        <end position="319"/>
    </location>
</feature>
<accession>A0ABV6QUC6</accession>
<dbReference type="RefSeq" id="WP_380054141.1">
    <property type="nucleotide sequence ID" value="NZ_JBHLTC010000037.1"/>
</dbReference>
<gene>
    <name evidence="2" type="ORF">ACFFGN_29525</name>
</gene>
<dbReference type="Proteomes" id="UP001589890">
    <property type="component" value="Unassembled WGS sequence"/>
</dbReference>
<proteinExistence type="predicted"/>
<evidence type="ECO:0000313" key="2">
    <source>
        <dbReference type="EMBL" id="MFC0628246.1"/>
    </source>
</evidence>
<keyword evidence="3" id="KW-1185">Reference proteome</keyword>